<dbReference type="InterPro" id="IPR049132">
    <property type="entry name" value="FAN1-like_euk"/>
</dbReference>
<dbReference type="Gene3D" id="3.40.1350.10">
    <property type="match status" value="1"/>
</dbReference>
<keyword evidence="5 8" id="KW-0378">Hydrolase</keyword>
<dbReference type="SMART" id="SM00990">
    <property type="entry name" value="VRR_NUC"/>
    <property type="match status" value="1"/>
</dbReference>
<keyword evidence="3 8" id="KW-0540">Nuclease</keyword>
<comment type="subcellular location">
    <subcellularLocation>
        <location evidence="8">Nucleus</location>
    </subcellularLocation>
</comment>
<dbReference type="InterPro" id="IPR049126">
    <property type="entry name" value="FAN1-like_TPR"/>
</dbReference>
<evidence type="ECO:0000256" key="8">
    <source>
        <dbReference type="RuleBase" id="RU365033"/>
    </source>
</evidence>
<name>A0AAE0CHY0_9CHLO</name>
<sequence>MRGVVTGSFMRGADGAFMLGAVLRVAELRSLVRRTGASADAPAAASMGLADLLDLLEDRALSSQAPAGSLAPGTSLLGSIEHAWEELAGPCVRLSTAGLAVAERVQLLFFLTPGQGLAQFLLRDLGTLRYPSYRVWRTGPVFTCTAQLHQYEAALALEIELQGHLEANELAAAWATVEPLLQALECGLPVADPTEDAPKPEAEAPPPVPFLGRFRAEWVHARLVTHGVSLLEKRREYRRAVAVLRRLLAAPWCPDKRGNWWSRLSLDLEHLGSKEAALRAAETGLDDPAVRWGDRVGLQRRVVRLAKPPRRWRKPSFAGAVSQQPKQTTIQGRPMNCEVGRKSRFMGHDDETCTVEELALQHYAQEGGWEGIHSEGSIFSTLFTLLMWDVLFQDVPDVFLTPFQTGPMDVGTDMFRAARQEAVELRLSQLREPGMAVELLTRCWETNFGVMCRGMKWEVVPLPELCKIATCIGATGLATICSILVDGHGGGGSGMPDLLLWREEPAPMVKLVEVKGPNDTLAEHQRAWITSLEMAGLDVEVCKVEIPSSQVKKRRKKS</sequence>
<dbReference type="Proteomes" id="UP001190700">
    <property type="component" value="Unassembled WGS sequence"/>
</dbReference>
<dbReference type="GO" id="GO:0004528">
    <property type="term" value="F:phosphodiesterase I activity"/>
    <property type="evidence" value="ECO:0007669"/>
    <property type="project" value="UniProtKB-EC"/>
</dbReference>
<feature type="domain" description="VRR-NUC" evidence="9">
    <location>
        <begin position="431"/>
        <end position="546"/>
    </location>
</feature>
<dbReference type="PANTHER" id="PTHR15749">
    <property type="entry name" value="FANCONI-ASSOCIATED NUCLEASE 1"/>
    <property type="match status" value="1"/>
</dbReference>
<evidence type="ECO:0000256" key="1">
    <source>
        <dbReference type="ARBA" id="ARBA00000983"/>
    </source>
</evidence>
<dbReference type="Pfam" id="PF08774">
    <property type="entry name" value="VRR_NUC"/>
    <property type="match status" value="1"/>
</dbReference>
<gene>
    <name evidence="10" type="ORF">CYMTET_36319</name>
</gene>
<protein>
    <recommendedName>
        <fullName evidence="8">Fanconi-associated nuclease</fullName>
        <ecNumber evidence="8">3.1.4.1</ecNumber>
    </recommendedName>
</protein>
<dbReference type="InterPro" id="IPR011856">
    <property type="entry name" value="tRNA_endonuc-like_dom_sf"/>
</dbReference>
<evidence type="ECO:0000256" key="4">
    <source>
        <dbReference type="ARBA" id="ARBA00022723"/>
    </source>
</evidence>
<dbReference type="GO" id="GO:0008409">
    <property type="term" value="F:5'-3' exonuclease activity"/>
    <property type="evidence" value="ECO:0007669"/>
    <property type="project" value="TreeGrafter"/>
</dbReference>
<comment type="cofactor">
    <cofactor evidence="8">
        <name>Mg(2+)</name>
        <dbReference type="ChEBI" id="CHEBI:18420"/>
    </cofactor>
    <cofactor evidence="8">
        <name>Mn(2+)</name>
        <dbReference type="ChEBI" id="CHEBI:29035"/>
    </cofactor>
</comment>
<keyword evidence="6 8" id="KW-0460">Magnesium</keyword>
<keyword evidence="11" id="KW-1185">Reference proteome</keyword>
<proteinExistence type="inferred from homology"/>
<evidence type="ECO:0000256" key="3">
    <source>
        <dbReference type="ARBA" id="ARBA00022722"/>
    </source>
</evidence>
<evidence type="ECO:0000256" key="6">
    <source>
        <dbReference type="ARBA" id="ARBA00022842"/>
    </source>
</evidence>
<evidence type="ECO:0000313" key="10">
    <source>
        <dbReference type="EMBL" id="KAK3254465.1"/>
    </source>
</evidence>
<evidence type="ECO:0000256" key="7">
    <source>
        <dbReference type="ARBA" id="ARBA00023211"/>
    </source>
</evidence>
<dbReference type="PANTHER" id="PTHR15749:SF4">
    <property type="entry name" value="FANCONI-ASSOCIATED NUCLEASE 1"/>
    <property type="match status" value="1"/>
</dbReference>
<comment type="similarity">
    <text evidence="2 8">Belongs to the FAN1 family.</text>
</comment>
<dbReference type="EMBL" id="LGRX02023557">
    <property type="protein sequence ID" value="KAK3254465.1"/>
    <property type="molecule type" value="Genomic_DNA"/>
</dbReference>
<comment type="catalytic activity">
    <reaction evidence="1 8">
        <text>Hydrolytically removes 5'-nucleotides successively from the 3'-hydroxy termini of 3'-hydroxy-terminated oligonucleotides.</text>
        <dbReference type="EC" id="3.1.4.1"/>
    </reaction>
</comment>
<reference evidence="10 11" key="1">
    <citation type="journal article" date="2015" name="Genome Biol. Evol.">
        <title>Comparative Genomics of a Bacterivorous Green Alga Reveals Evolutionary Causalities and Consequences of Phago-Mixotrophic Mode of Nutrition.</title>
        <authorList>
            <person name="Burns J.A."/>
            <person name="Paasch A."/>
            <person name="Narechania A."/>
            <person name="Kim E."/>
        </authorList>
    </citation>
    <scope>NUCLEOTIDE SEQUENCE [LARGE SCALE GENOMIC DNA]</scope>
    <source>
        <strain evidence="10 11">PLY_AMNH</strain>
    </source>
</reference>
<dbReference type="InterPro" id="IPR014883">
    <property type="entry name" value="VRR_NUC"/>
</dbReference>
<keyword evidence="8" id="KW-0234">DNA repair</keyword>
<keyword evidence="8" id="KW-0227">DNA damage</keyword>
<evidence type="ECO:0000256" key="5">
    <source>
        <dbReference type="ARBA" id="ARBA00022801"/>
    </source>
</evidence>
<dbReference type="Pfam" id="PF21170">
    <property type="entry name" value="FAN1_TPR"/>
    <property type="match status" value="1"/>
</dbReference>
<keyword evidence="7 8" id="KW-0464">Manganese</keyword>
<dbReference type="InterPro" id="IPR033315">
    <property type="entry name" value="Fan1-like"/>
</dbReference>
<evidence type="ECO:0000313" key="11">
    <source>
        <dbReference type="Proteomes" id="UP001190700"/>
    </source>
</evidence>
<keyword evidence="8" id="KW-0539">Nucleus</keyword>
<evidence type="ECO:0000256" key="2">
    <source>
        <dbReference type="ARBA" id="ARBA00005533"/>
    </source>
</evidence>
<dbReference type="GO" id="GO:0036297">
    <property type="term" value="P:interstrand cross-link repair"/>
    <property type="evidence" value="ECO:0007669"/>
    <property type="project" value="InterPro"/>
</dbReference>
<dbReference type="CDD" id="cd22326">
    <property type="entry name" value="FAN1-like"/>
    <property type="match status" value="1"/>
</dbReference>
<dbReference type="GO" id="GO:0046872">
    <property type="term" value="F:metal ion binding"/>
    <property type="evidence" value="ECO:0007669"/>
    <property type="project" value="UniProtKB-KW"/>
</dbReference>
<dbReference type="GO" id="GO:0005634">
    <property type="term" value="C:nucleus"/>
    <property type="evidence" value="ECO:0007669"/>
    <property type="project" value="UniProtKB-SubCell"/>
</dbReference>
<accession>A0AAE0CHY0</accession>
<dbReference type="GO" id="GO:0070336">
    <property type="term" value="F:flap-structured DNA binding"/>
    <property type="evidence" value="ECO:0007669"/>
    <property type="project" value="TreeGrafter"/>
</dbReference>
<comment type="function">
    <text evidence="8">Nuclease required for the repair of DNA interstrand cross-links (ICL). Acts as a 5'-3' exonuclease that anchors at a cut end of DNA and cleaves DNA successively at every third nucleotide, allowing to excise an ICL from one strand through flanking incisions.</text>
</comment>
<keyword evidence="4 8" id="KW-0479">Metal-binding</keyword>
<evidence type="ECO:0000259" key="9">
    <source>
        <dbReference type="SMART" id="SM00990"/>
    </source>
</evidence>
<dbReference type="EC" id="3.1.4.1" evidence="8"/>
<dbReference type="AlphaFoldDB" id="A0AAE0CHY0"/>
<dbReference type="GO" id="GO:0017108">
    <property type="term" value="F:5'-flap endonuclease activity"/>
    <property type="evidence" value="ECO:0007669"/>
    <property type="project" value="TreeGrafter"/>
</dbReference>
<comment type="caution">
    <text evidence="10">The sequence shown here is derived from an EMBL/GenBank/DDBJ whole genome shotgun (WGS) entry which is preliminary data.</text>
</comment>
<organism evidence="10 11">
    <name type="scientific">Cymbomonas tetramitiformis</name>
    <dbReference type="NCBI Taxonomy" id="36881"/>
    <lineage>
        <taxon>Eukaryota</taxon>
        <taxon>Viridiplantae</taxon>
        <taxon>Chlorophyta</taxon>
        <taxon>Pyramimonadophyceae</taxon>
        <taxon>Pyramimonadales</taxon>
        <taxon>Pyramimonadaceae</taxon>
        <taxon>Cymbomonas</taxon>
    </lineage>
</organism>